<name>A0A6C0IXF1_9ZZZZ</name>
<dbReference type="AlphaFoldDB" id="A0A6C0IXF1"/>
<reference evidence="1" key="1">
    <citation type="journal article" date="2020" name="Nature">
        <title>Giant virus diversity and host interactions through global metagenomics.</title>
        <authorList>
            <person name="Schulz F."/>
            <person name="Roux S."/>
            <person name="Paez-Espino D."/>
            <person name="Jungbluth S."/>
            <person name="Walsh D.A."/>
            <person name="Denef V.J."/>
            <person name="McMahon K.D."/>
            <person name="Konstantinidis K.T."/>
            <person name="Eloe-Fadrosh E.A."/>
            <person name="Kyrpides N.C."/>
            <person name="Woyke T."/>
        </authorList>
    </citation>
    <scope>NUCLEOTIDE SEQUENCE</scope>
    <source>
        <strain evidence="1">GVMAG-M-3300025626-8</strain>
    </source>
</reference>
<dbReference type="EMBL" id="MN740286">
    <property type="protein sequence ID" value="QHT97988.1"/>
    <property type="molecule type" value="Genomic_DNA"/>
</dbReference>
<organism evidence="1">
    <name type="scientific">viral metagenome</name>
    <dbReference type="NCBI Taxonomy" id="1070528"/>
    <lineage>
        <taxon>unclassified sequences</taxon>
        <taxon>metagenomes</taxon>
        <taxon>organismal metagenomes</taxon>
    </lineage>
</organism>
<protein>
    <submittedName>
        <fullName evidence="1">Uncharacterized protein</fullName>
    </submittedName>
</protein>
<dbReference type="Gene3D" id="2.160.10.10">
    <property type="entry name" value="Hexapeptide repeat proteins"/>
    <property type="match status" value="1"/>
</dbReference>
<proteinExistence type="predicted"/>
<sequence length="597" mass="61959">MSTTVSNLPLAALSNFGTIKTTGMQIHTIRQVSTINAPNLTGTNGDLVLDSGVTSRSNNGHLKIKGGYEGQTKLDVLTAGVWDKSETVGLLTNSTVTAQTLEEHLSTGTLMTGVKIPMLSGSMDSSKVYALRNVGTNGHVAWASINDIGGDLKVSGGLSVSQDTVLAADLSVGGHTEIDGNLDVNSNFYAAGNIKTDSSLSIGGRLDLETQIIVGGITILNSSLSVATSVTAEQTLSVGTSIISQDAMFKNSLSVGNDSQFEGHISVSSDVSLNDLHVRGRLFPFTNGLSVGSDIVFSDTLSVNGNTCIASKLSVGDDVKMSGSQIILEGAIEIMIGKPTTEITIDANRLDVTTPMKLEGHLSVGNSTSIILDTPILSVQGSIFTESDATYRGKLNLANDLSCGTSAFVGSAITVGGAASIATDAVVGNTLSVGGAVIIHGNLDVQGTTTTISSTVLTVQDKTLELGVVDTPTDALAVGSGLIIKGETDRSITYTRSATSSASTQQLSAFQLSDDLVLGKKSTPFESTLNSKLSEDPRSQVLHLGDMGSTDGHWMIVSNINEGTLQFWYGQDIADDQTLDAMPSASAKLAFEIKKPD</sequence>
<evidence type="ECO:0000313" key="1">
    <source>
        <dbReference type="EMBL" id="QHT97988.1"/>
    </source>
</evidence>
<accession>A0A6C0IXF1</accession>